<evidence type="ECO:0000313" key="1">
    <source>
        <dbReference type="EMBL" id="KAJ6851802.1"/>
    </source>
</evidence>
<comment type="caution">
    <text evidence="1">The sequence shown here is derived from an EMBL/GenBank/DDBJ whole genome shotgun (WGS) entry which is preliminary data.</text>
</comment>
<keyword evidence="1" id="KW-0689">Ribosomal protein</keyword>
<reference evidence="1" key="2">
    <citation type="submission" date="2023-04" db="EMBL/GenBank/DDBJ databases">
        <authorList>
            <person name="Bruccoleri R.E."/>
            <person name="Oakeley E.J."/>
            <person name="Faust A.-M."/>
            <person name="Dessus-Babus S."/>
            <person name="Altorfer M."/>
            <person name="Burckhardt D."/>
            <person name="Oertli M."/>
            <person name="Naumann U."/>
            <person name="Petersen F."/>
            <person name="Wong J."/>
        </authorList>
    </citation>
    <scope>NUCLEOTIDE SEQUENCE</scope>
    <source>
        <strain evidence="1">GSM-AAB239-AS_SAM_17_03QT</strain>
        <tissue evidence="1">Leaf</tissue>
    </source>
</reference>
<organism evidence="1 2">
    <name type="scientific">Iris pallida</name>
    <name type="common">Sweet iris</name>
    <dbReference type="NCBI Taxonomy" id="29817"/>
    <lineage>
        <taxon>Eukaryota</taxon>
        <taxon>Viridiplantae</taxon>
        <taxon>Streptophyta</taxon>
        <taxon>Embryophyta</taxon>
        <taxon>Tracheophyta</taxon>
        <taxon>Spermatophyta</taxon>
        <taxon>Magnoliopsida</taxon>
        <taxon>Liliopsida</taxon>
        <taxon>Asparagales</taxon>
        <taxon>Iridaceae</taxon>
        <taxon>Iridoideae</taxon>
        <taxon>Irideae</taxon>
        <taxon>Iris</taxon>
    </lineage>
</organism>
<keyword evidence="1" id="KW-0687">Ribonucleoprotein</keyword>
<dbReference type="AlphaFoldDB" id="A0AAX6IF02"/>
<reference evidence="1" key="1">
    <citation type="journal article" date="2023" name="GigaByte">
        <title>Genome assembly of the bearded iris, Iris pallida Lam.</title>
        <authorList>
            <person name="Bruccoleri R.E."/>
            <person name="Oakeley E.J."/>
            <person name="Faust A.M.E."/>
            <person name="Altorfer M."/>
            <person name="Dessus-Babus S."/>
            <person name="Burckhardt D."/>
            <person name="Oertli M."/>
            <person name="Naumann U."/>
            <person name="Petersen F."/>
            <person name="Wong J."/>
        </authorList>
    </citation>
    <scope>NUCLEOTIDE SEQUENCE</scope>
    <source>
        <strain evidence="1">GSM-AAB239-AS_SAM_17_03QT</strain>
    </source>
</reference>
<sequence length="27" mass="3254">MIKKNQLNCTAPLHQNIELTRNRKEIF</sequence>
<name>A0AAX6IF02_IRIPA</name>
<dbReference type="EMBL" id="JANAVB010002141">
    <property type="protein sequence ID" value="KAJ6851802.1"/>
    <property type="molecule type" value="Genomic_DNA"/>
</dbReference>
<gene>
    <name evidence="1" type="ORF">M6B38_258015</name>
</gene>
<evidence type="ECO:0000313" key="2">
    <source>
        <dbReference type="Proteomes" id="UP001140949"/>
    </source>
</evidence>
<protein>
    <submittedName>
        <fullName evidence="1">Ribosomal protein S16 (Chloroplast)</fullName>
    </submittedName>
</protein>
<dbReference type="GO" id="GO:0005840">
    <property type="term" value="C:ribosome"/>
    <property type="evidence" value="ECO:0007669"/>
    <property type="project" value="UniProtKB-KW"/>
</dbReference>
<accession>A0AAX6IF02</accession>
<keyword evidence="2" id="KW-1185">Reference proteome</keyword>
<proteinExistence type="predicted"/>
<dbReference type="Proteomes" id="UP001140949">
    <property type="component" value="Unassembled WGS sequence"/>
</dbReference>